<accession>A0A6A6DCD0</accession>
<evidence type="ECO:0000313" key="2">
    <source>
        <dbReference type="EMBL" id="KAF2177121.1"/>
    </source>
</evidence>
<evidence type="ECO:0000256" key="1">
    <source>
        <dbReference type="SAM" id="MobiDB-lite"/>
    </source>
</evidence>
<protein>
    <submittedName>
        <fullName evidence="2">Uncharacterized protein</fullName>
    </submittedName>
</protein>
<dbReference type="EMBL" id="ML994694">
    <property type="protein sequence ID" value="KAF2177121.1"/>
    <property type="molecule type" value="Genomic_DNA"/>
</dbReference>
<dbReference type="Proteomes" id="UP000800200">
    <property type="component" value="Unassembled WGS sequence"/>
</dbReference>
<evidence type="ECO:0000313" key="3">
    <source>
        <dbReference type="Proteomes" id="UP000800200"/>
    </source>
</evidence>
<reference evidence="2" key="1">
    <citation type="journal article" date="2020" name="Stud. Mycol.">
        <title>101 Dothideomycetes genomes: a test case for predicting lifestyles and emergence of pathogens.</title>
        <authorList>
            <person name="Haridas S."/>
            <person name="Albert R."/>
            <person name="Binder M."/>
            <person name="Bloem J."/>
            <person name="Labutti K."/>
            <person name="Salamov A."/>
            <person name="Andreopoulos B."/>
            <person name="Baker S."/>
            <person name="Barry K."/>
            <person name="Bills G."/>
            <person name="Bluhm B."/>
            <person name="Cannon C."/>
            <person name="Castanera R."/>
            <person name="Culley D."/>
            <person name="Daum C."/>
            <person name="Ezra D."/>
            <person name="Gonzalez J."/>
            <person name="Henrissat B."/>
            <person name="Kuo A."/>
            <person name="Liang C."/>
            <person name="Lipzen A."/>
            <person name="Lutzoni F."/>
            <person name="Magnuson J."/>
            <person name="Mondo S."/>
            <person name="Nolan M."/>
            <person name="Ohm R."/>
            <person name="Pangilinan J."/>
            <person name="Park H.-J."/>
            <person name="Ramirez L."/>
            <person name="Alfaro M."/>
            <person name="Sun H."/>
            <person name="Tritt A."/>
            <person name="Yoshinaga Y."/>
            <person name="Zwiers L.-H."/>
            <person name="Turgeon B."/>
            <person name="Goodwin S."/>
            <person name="Spatafora J."/>
            <person name="Crous P."/>
            <person name="Grigoriev I."/>
        </authorList>
    </citation>
    <scope>NUCLEOTIDE SEQUENCE</scope>
    <source>
        <strain evidence="2">CBS 207.26</strain>
    </source>
</reference>
<organism evidence="2 3">
    <name type="scientific">Zopfia rhizophila CBS 207.26</name>
    <dbReference type="NCBI Taxonomy" id="1314779"/>
    <lineage>
        <taxon>Eukaryota</taxon>
        <taxon>Fungi</taxon>
        <taxon>Dikarya</taxon>
        <taxon>Ascomycota</taxon>
        <taxon>Pezizomycotina</taxon>
        <taxon>Dothideomycetes</taxon>
        <taxon>Dothideomycetes incertae sedis</taxon>
        <taxon>Zopfiaceae</taxon>
        <taxon>Zopfia</taxon>
    </lineage>
</organism>
<feature type="region of interest" description="Disordered" evidence="1">
    <location>
        <begin position="1"/>
        <end position="63"/>
    </location>
</feature>
<name>A0A6A6DCD0_9PEZI</name>
<keyword evidence="3" id="KW-1185">Reference proteome</keyword>
<dbReference type="AlphaFoldDB" id="A0A6A6DCD0"/>
<proteinExistence type="predicted"/>
<feature type="compositionally biased region" description="Low complexity" evidence="1">
    <location>
        <begin position="26"/>
        <end position="48"/>
    </location>
</feature>
<sequence length="63" mass="6909">MPSRFTAHTQDPAHKRAGHGRQEQPSSSQASGRRGAGTTTTERTTTARATRRCPTSSRKRSKE</sequence>
<gene>
    <name evidence="2" type="ORF">K469DRAFT_720980</name>
</gene>